<dbReference type="PANTHER" id="PTHR23302">
    <property type="entry name" value="TRANSMEMBRANE CHANNEL-RELATED"/>
    <property type="match status" value="1"/>
</dbReference>
<dbReference type="GO" id="GO:0005886">
    <property type="term" value="C:plasma membrane"/>
    <property type="evidence" value="ECO:0007669"/>
    <property type="project" value="InterPro"/>
</dbReference>
<keyword evidence="3" id="KW-0472">Membrane</keyword>
<proteinExistence type="predicted"/>
<dbReference type="AlphaFoldDB" id="A0A8J8T957"/>
<gene>
    <name evidence="4" type="ORF">FGO68_gene13076</name>
</gene>
<feature type="transmembrane region" description="Helical" evidence="3">
    <location>
        <begin position="404"/>
        <end position="426"/>
    </location>
</feature>
<keyword evidence="3" id="KW-1133">Transmembrane helix</keyword>
<name>A0A8J8T957_HALGN</name>
<feature type="transmembrane region" description="Helical" evidence="3">
    <location>
        <begin position="485"/>
        <end position="504"/>
    </location>
</feature>
<feature type="transmembrane region" description="Helical" evidence="3">
    <location>
        <begin position="305"/>
        <end position="328"/>
    </location>
</feature>
<accession>A0A8J8T957</accession>
<feature type="transmembrane region" description="Helical" evidence="3">
    <location>
        <begin position="590"/>
        <end position="614"/>
    </location>
</feature>
<reference evidence="4" key="1">
    <citation type="submission" date="2019-06" db="EMBL/GenBank/DDBJ databases">
        <authorList>
            <person name="Zheng W."/>
        </authorList>
    </citation>
    <scope>NUCLEOTIDE SEQUENCE</scope>
    <source>
        <strain evidence="4">QDHG01</strain>
    </source>
</reference>
<evidence type="ECO:0000256" key="1">
    <source>
        <dbReference type="SAM" id="Coils"/>
    </source>
</evidence>
<protein>
    <recommendedName>
        <fullName evidence="6">TMC domain-containing protein</fullName>
    </recommendedName>
</protein>
<feature type="region of interest" description="Disordered" evidence="2">
    <location>
        <begin position="1"/>
        <end position="50"/>
    </location>
</feature>
<feature type="coiled-coil region" evidence="1">
    <location>
        <begin position="104"/>
        <end position="152"/>
    </location>
</feature>
<dbReference type="InterPro" id="IPR038900">
    <property type="entry name" value="TMC"/>
</dbReference>
<evidence type="ECO:0000313" key="4">
    <source>
        <dbReference type="EMBL" id="TNV85908.1"/>
    </source>
</evidence>
<sequence length="769" mass="89757">MEYNQFQTNPSVKNYQSNPFHPAPRISPKSNENGSGGGGNPIPTTGRPDISFLGNLDPSEIPLAMEKMGKENMEKLLELRKQYEQCYKLALEYQKKVAENQVKVDRVMETFNQLNNQKDQFKDNLFEVKKDNLRLEKRIETAEMDVKELEEALQGGIKIAQEDAANDLTKIKIPVKNQDDAGQGNQNQIIVQDLDDDEDLNIQGKFKRKTKWQKFKETVAYLYDKLAPLKSSLIALQFMYDRSVYNFFAYFRIMFIFSLLMAVIFLYLCIKHLIYYASSNASTLCDSYYPCAFFYSRFSTTYKEAYSVTLFLFAFVGYAFCTGVWLYFDNMMQDYKLYQDDKIVFARMLFNSWDWKRADPKSARDQKSFIDRIAHLMLKEENAKFTIANRSPGKLTALYIGRGIFWSLSILVLVCSWIAIVLACYYESSLYSLLNGKIAFFNTWVPILIVSGINMVTKIVIRILIYMEGWDFESVRQKHVMWRTFVVGLSNNIVFCFVYTEILIGHPFLRGFTSNYVESNWSIKSTRFPSKEDLFAIQFLKLSIAELTLRYLSYFGGILVNLVKAVISQGDWRNPFDIVSEVTFIIQFQQIYWFSLIFFPYLAVLAPFIFYLHFQFTYFRLRKLHLPPESASSEDPFGTFLMPFSQVSFFIVFLSVGFMLFYPLSHEALSTNSTLTSGPFTTKEEWFTPIEDIFSESTGGEVLFNWILTNPAILHGVILVMIVLTSYYWQRVTLFREYIEEKQKEVEYTISDLEFKYIKCKNMLIRSRL</sequence>
<feature type="transmembrane region" description="Helical" evidence="3">
    <location>
        <begin position="247"/>
        <end position="270"/>
    </location>
</feature>
<organism evidence="4 5">
    <name type="scientific">Halteria grandinella</name>
    <dbReference type="NCBI Taxonomy" id="5974"/>
    <lineage>
        <taxon>Eukaryota</taxon>
        <taxon>Sar</taxon>
        <taxon>Alveolata</taxon>
        <taxon>Ciliophora</taxon>
        <taxon>Intramacronucleata</taxon>
        <taxon>Spirotrichea</taxon>
        <taxon>Stichotrichia</taxon>
        <taxon>Sporadotrichida</taxon>
        <taxon>Halteriidae</taxon>
        <taxon>Halteria</taxon>
    </lineage>
</organism>
<dbReference type="PANTHER" id="PTHR23302:SF24">
    <property type="entry name" value="TMC DOMAIN-CONTAINING PROTEIN"/>
    <property type="match status" value="1"/>
</dbReference>
<comment type="caution">
    <text evidence="4">The sequence shown here is derived from an EMBL/GenBank/DDBJ whole genome shotgun (WGS) entry which is preliminary data.</text>
</comment>
<dbReference type="OrthoDB" id="312275at2759"/>
<dbReference type="GO" id="GO:0008381">
    <property type="term" value="F:mechanosensitive monoatomic ion channel activity"/>
    <property type="evidence" value="ECO:0007669"/>
    <property type="project" value="TreeGrafter"/>
</dbReference>
<evidence type="ECO:0008006" key="6">
    <source>
        <dbReference type="Google" id="ProtNLM"/>
    </source>
</evidence>
<feature type="transmembrane region" description="Helical" evidence="3">
    <location>
        <begin position="438"/>
        <end position="465"/>
    </location>
</feature>
<feature type="transmembrane region" description="Helical" evidence="3">
    <location>
        <begin position="647"/>
        <end position="665"/>
    </location>
</feature>
<keyword evidence="5" id="KW-1185">Reference proteome</keyword>
<evidence type="ECO:0000256" key="2">
    <source>
        <dbReference type="SAM" id="MobiDB-lite"/>
    </source>
</evidence>
<evidence type="ECO:0000313" key="5">
    <source>
        <dbReference type="Proteomes" id="UP000785679"/>
    </source>
</evidence>
<keyword evidence="1" id="KW-0175">Coiled coil</keyword>
<feature type="transmembrane region" description="Helical" evidence="3">
    <location>
        <begin position="712"/>
        <end position="729"/>
    </location>
</feature>
<feature type="compositionally biased region" description="Polar residues" evidence="2">
    <location>
        <begin position="1"/>
        <end position="19"/>
    </location>
</feature>
<dbReference type="EMBL" id="RRYP01001470">
    <property type="protein sequence ID" value="TNV85908.1"/>
    <property type="molecule type" value="Genomic_DNA"/>
</dbReference>
<evidence type="ECO:0000256" key="3">
    <source>
        <dbReference type="SAM" id="Phobius"/>
    </source>
</evidence>
<dbReference type="Proteomes" id="UP000785679">
    <property type="component" value="Unassembled WGS sequence"/>
</dbReference>
<keyword evidence="3" id="KW-0812">Transmembrane</keyword>